<dbReference type="Proteomes" id="UP000009168">
    <property type="component" value="Unassembled WGS sequence"/>
</dbReference>
<feature type="region of interest" description="Disordered" evidence="2">
    <location>
        <begin position="426"/>
        <end position="446"/>
    </location>
</feature>
<dbReference type="GeneID" id="7838874"/>
<dbReference type="InParanoid" id="I7MMA0"/>
<feature type="coiled-coil region" evidence="1">
    <location>
        <begin position="149"/>
        <end position="204"/>
    </location>
</feature>
<evidence type="ECO:0000313" key="4">
    <source>
        <dbReference type="Proteomes" id="UP000009168"/>
    </source>
</evidence>
<gene>
    <name evidence="3" type="ORF">TTHERM_00616130</name>
</gene>
<feature type="compositionally biased region" description="Polar residues" evidence="2">
    <location>
        <begin position="540"/>
        <end position="565"/>
    </location>
</feature>
<dbReference type="EMBL" id="GG662448">
    <property type="protein sequence ID" value="EAS04438.2"/>
    <property type="molecule type" value="Genomic_DNA"/>
</dbReference>
<keyword evidence="1" id="KW-0175">Coiled coil</keyword>
<feature type="compositionally biased region" description="Basic residues" evidence="2">
    <location>
        <begin position="578"/>
        <end position="592"/>
    </location>
</feature>
<feature type="compositionally biased region" description="Polar residues" evidence="2">
    <location>
        <begin position="307"/>
        <end position="318"/>
    </location>
</feature>
<feature type="region of interest" description="Disordered" evidence="2">
    <location>
        <begin position="298"/>
        <end position="356"/>
    </location>
</feature>
<keyword evidence="4" id="KW-1185">Reference proteome</keyword>
<dbReference type="KEGG" id="tet:TTHERM_00616130"/>
<feature type="compositionally biased region" description="Polar residues" evidence="2">
    <location>
        <begin position="338"/>
        <end position="356"/>
    </location>
</feature>
<evidence type="ECO:0000256" key="1">
    <source>
        <dbReference type="SAM" id="Coils"/>
    </source>
</evidence>
<proteinExistence type="predicted"/>
<feature type="compositionally biased region" description="Polar residues" evidence="2">
    <location>
        <begin position="48"/>
        <end position="59"/>
    </location>
</feature>
<reference evidence="4" key="1">
    <citation type="journal article" date="2006" name="PLoS Biol.">
        <title>Macronuclear genome sequence of the ciliate Tetrahymena thermophila, a model eukaryote.</title>
        <authorList>
            <person name="Eisen J.A."/>
            <person name="Coyne R.S."/>
            <person name="Wu M."/>
            <person name="Wu D."/>
            <person name="Thiagarajan M."/>
            <person name="Wortman J.R."/>
            <person name="Badger J.H."/>
            <person name="Ren Q."/>
            <person name="Amedeo P."/>
            <person name="Jones K.M."/>
            <person name="Tallon L.J."/>
            <person name="Delcher A.L."/>
            <person name="Salzberg S.L."/>
            <person name="Silva J.C."/>
            <person name="Haas B.J."/>
            <person name="Majoros W.H."/>
            <person name="Farzad M."/>
            <person name="Carlton J.M."/>
            <person name="Smith R.K. Jr."/>
            <person name="Garg J."/>
            <person name="Pearlman R.E."/>
            <person name="Karrer K.M."/>
            <person name="Sun L."/>
            <person name="Manning G."/>
            <person name="Elde N.C."/>
            <person name="Turkewitz A.P."/>
            <person name="Asai D.J."/>
            <person name="Wilkes D.E."/>
            <person name="Wang Y."/>
            <person name="Cai H."/>
            <person name="Collins K."/>
            <person name="Stewart B.A."/>
            <person name="Lee S.R."/>
            <person name="Wilamowska K."/>
            <person name="Weinberg Z."/>
            <person name="Ruzzo W.L."/>
            <person name="Wloga D."/>
            <person name="Gaertig J."/>
            <person name="Frankel J."/>
            <person name="Tsao C.-C."/>
            <person name="Gorovsky M.A."/>
            <person name="Keeling P.J."/>
            <person name="Waller R.F."/>
            <person name="Patron N.J."/>
            <person name="Cherry J.M."/>
            <person name="Stover N.A."/>
            <person name="Krieger C.J."/>
            <person name="del Toro C."/>
            <person name="Ryder H.F."/>
            <person name="Williamson S.C."/>
            <person name="Barbeau R.A."/>
            <person name="Hamilton E.P."/>
            <person name="Orias E."/>
        </authorList>
    </citation>
    <scope>NUCLEOTIDE SEQUENCE [LARGE SCALE GENOMIC DNA]</scope>
    <source>
        <strain evidence="4">SB210</strain>
    </source>
</reference>
<feature type="compositionally biased region" description="Low complexity" evidence="2">
    <location>
        <begin position="516"/>
        <end position="533"/>
    </location>
</feature>
<evidence type="ECO:0000313" key="3">
    <source>
        <dbReference type="EMBL" id="EAS04438.2"/>
    </source>
</evidence>
<name>I7MMA0_TETTS</name>
<dbReference type="AlphaFoldDB" id="I7MMA0"/>
<accession>I7MMA0</accession>
<protein>
    <submittedName>
        <fullName evidence="3">Uncharacterized protein</fullName>
    </submittedName>
</protein>
<organism evidence="3 4">
    <name type="scientific">Tetrahymena thermophila (strain SB210)</name>
    <dbReference type="NCBI Taxonomy" id="312017"/>
    <lineage>
        <taxon>Eukaryota</taxon>
        <taxon>Sar</taxon>
        <taxon>Alveolata</taxon>
        <taxon>Ciliophora</taxon>
        <taxon>Intramacronucleata</taxon>
        <taxon>Oligohymenophorea</taxon>
        <taxon>Hymenostomatida</taxon>
        <taxon>Tetrahymenina</taxon>
        <taxon>Tetrahymenidae</taxon>
        <taxon>Tetrahymena</taxon>
    </lineage>
</organism>
<dbReference type="RefSeq" id="XP_001024683.2">
    <property type="nucleotide sequence ID" value="XM_001024683.2"/>
</dbReference>
<feature type="compositionally biased region" description="Low complexity" evidence="2">
    <location>
        <begin position="319"/>
        <end position="337"/>
    </location>
</feature>
<feature type="region of interest" description="Disordered" evidence="2">
    <location>
        <begin position="514"/>
        <end position="599"/>
    </location>
</feature>
<feature type="region of interest" description="Disordered" evidence="2">
    <location>
        <begin position="1"/>
        <end position="59"/>
    </location>
</feature>
<evidence type="ECO:0000256" key="2">
    <source>
        <dbReference type="SAM" id="MobiDB-lite"/>
    </source>
</evidence>
<sequence length="599" mass="69252">MGGYSFGANEADAKVKSKSAVSLKGKNKSKEQEKNEEDEEDQQIEKGNNNQTKRQQNNINTKISGNLSELIDAAQAITQQDKQFMSFTQVNEIDINEFQQENLIFQDNQQGDFNHDLYHYCIQDKLKQKEYEYFQKLSLDFYTQQRIPQNEYNDLKQMLQRQKEILEKQPSVNVNSLLNFEKKLNQLERLWEEIKVELKNSQSKQQKQEQLSQNNKSFNKMGVQQLRSIEGAENFNFKYTNLNEQEQSYIDHSDDNCYEKENNKYNENNNIKYLKQSQSGNSKNNQKIVYQFIKPNKKAGGVKTEHSPQNFRESPYSANHNNNINQNGNNLNNRQPNIQSTSHSPKSRSNPQKPVNHNGVQIQRMYAPFNISKSNQQINGYQKNQNDPAQYPRIKSTATRDYSPSRPINNSSIKAVKISENSANIGNMSKEQRGGQSTAQTQDSLNYGSEIGNKKLIQGQRYQDSENLLYTQKVKIIQREVNTNNTLNRSASPNNGRMIAKDHQIQRTNFLVAKTSSSSNNVNNKSKLQNNSSPIKKESNQFFRITSSKKQSNEQVQKSPQQEANNKPIKIAQNIQSTKKRPNSPHNNHRFKKLEQQNN</sequence>